<evidence type="ECO:0000256" key="15">
    <source>
        <dbReference type="ARBA" id="ARBA00093256"/>
    </source>
</evidence>
<evidence type="ECO:0000256" key="1">
    <source>
        <dbReference type="ARBA" id="ARBA00001959"/>
    </source>
</evidence>
<keyword evidence="10" id="KW-0067">ATP-binding</keyword>
<evidence type="ECO:0000256" key="11">
    <source>
        <dbReference type="ARBA" id="ARBA00023053"/>
    </source>
</evidence>
<dbReference type="Gene3D" id="1.20.120.1080">
    <property type="match status" value="1"/>
</dbReference>
<dbReference type="FunFam" id="3.40.50.300:FF:000145">
    <property type="entry name" value="probable ATP-dependent RNA helicase DHX40"/>
    <property type="match status" value="1"/>
</dbReference>
<evidence type="ECO:0000256" key="2">
    <source>
        <dbReference type="ARBA" id="ARBA00005133"/>
    </source>
</evidence>
<protein>
    <recommendedName>
        <fullName evidence="16">1-(5-phosphoribosyl)-5-[(5-phosphoribosylamino)methylideneamino] imidazole-4-carboxamide isomerase HISN3, chloroplastic</fullName>
        <ecNumber evidence="5">3.6.4.13</ecNumber>
        <ecNumber evidence="4">5.3.1.16</ecNumber>
    </recommendedName>
    <alternativeName>
        <fullName evidence="17">Protein HISTIDINE BIOSYNTHESIS 3</fullName>
    </alternativeName>
</protein>
<evidence type="ECO:0000313" key="21">
    <source>
        <dbReference type="EMBL" id="KAG1327797.1"/>
    </source>
</evidence>
<evidence type="ECO:0000256" key="6">
    <source>
        <dbReference type="ARBA" id="ARBA00022605"/>
    </source>
</evidence>
<dbReference type="InterPro" id="IPR001650">
    <property type="entry name" value="Helicase_C-like"/>
</dbReference>
<keyword evidence="8" id="KW-0378">Hydrolase</keyword>
<dbReference type="AlphaFoldDB" id="A0A8K0HW88"/>
<dbReference type="GO" id="GO:0003725">
    <property type="term" value="F:double-stranded RNA binding"/>
    <property type="evidence" value="ECO:0007669"/>
    <property type="project" value="TreeGrafter"/>
</dbReference>
<dbReference type="GO" id="GO:0003949">
    <property type="term" value="F:1-(5-phosphoribosyl)-5-[(5-phosphoribosylamino)methylideneamino]imidazole-4-carboxamide isomerase activity"/>
    <property type="evidence" value="ECO:0007669"/>
    <property type="project" value="UniProtKB-EC"/>
</dbReference>
<dbReference type="InterPro" id="IPR011858">
    <property type="entry name" value="His6/HISN3"/>
</dbReference>
<dbReference type="EMBL" id="CM017872">
    <property type="protein sequence ID" value="KAG1327797.1"/>
    <property type="molecule type" value="Genomic_DNA"/>
</dbReference>
<evidence type="ECO:0000256" key="7">
    <source>
        <dbReference type="ARBA" id="ARBA00022741"/>
    </source>
</evidence>
<dbReference type="CDD" id="cd04723">
    <property type="entry name" value="HisA_HisF"/>
    <property type="match status" value="1"/>
</dbReference>
<dbReference type="Pfam" id="PF00977">
    <property type="entry name" value="His_biosynth"/>
    <property type="match status" value="1"/>
</dbReference>
<keyword evidence="6 18" id="KW-0028">Amino-acid biosynthesis</keyword>
<evidence type="ECO:0000256" key="9">
    <source>
        <dbReference type="ARBA" id="ARBA00022806"/>
    </source>
</evidence>
<evidence type="ECO:0000256" key="18">
    <source>
        <dbReference type="RuleBase" id="RU003657"/>
    </source>
</evidence>
<comment type="similarity">
    <text evidence="3 18">Belongs to the HisA/HisF family.</text>
</comment>
<dbReference type="NCBIfam" id="TIGR02129">
    <property type="entry name" value="hisA_euk"/>
    <property type="match status" value="1"/>
</dbReference>
<evidence type="ECO:0000256" key="16">
    <source>
        <dbReference type="ARBA" id="ARBA00093606"/>
    </source>
</evidence>
<dbReference type="PANTHER" id="PTHR18934:SF118">
    <property type="entry name" value="ATP-DEPENDENT RNA HELICASE DHX33"/>
    <property type="match status" value="1"/>
</dbReference>
<dbReference type="UniPathway" id="UPA00031">
    <property type="reaction ID" value="UER00009"/>
</dbReference>
<accession>A0A8K0HW88</accession>
<dbReference type="SMART" id="SM00847">
    <property type="entry name" value="HA2"/>
    <property type="match status" value="1"/>
</dbReference>
<dbReference type="FunFam" id="3.20.20.70:FF:000110">
    <property type="entry name" value="1-(5-phosphoribosyl)-5-[(5-phosphoribosylamino)methylideneamino] imidazole-4-carboxamide isomerase, chloroplastic"/>
    <property type="match status" value="1"/>
</dbReference>
<dbReference type="Pfam" id="PF00271">
    <property type="entry name" value="Helicase_C"/>
    <property type="match status" value="1"/>
</dbReference>
<evidence type="ECO:0000256" key="5">
    <source>
        <dbReference type="ARBA" id="ARBA00012552"/>
    </source>
</evidence>
<evidence type="ECO:0000313" key="22">
    <source>
        <dbReference type="Proteomes" id="UP000797356"/>
    </source>
</evidence>
<organism evidence="21 22">
    <name type="scientific">Cocos nucifera</name>
    <name type="common">Coconut palm</name>
    <dbReference type="NCBI Taxonomy" id="13894"/>
    <lineage>
        <taxon>Eukaryota</taxon>
        <taxon>Viridiplantae</taxon>
        <taxon>Streptophyta</taxon>
        <taxon>Embryophyta</taxon>
        <taxon>Tracheophyta</taxon>
        <taxon>Spermatophyta</taxon>
        <taxon>Magnoliopsida</taxon>
        <taxon>Liliopsida</taxon>
        <taxon>Arecaceae</taxon>
        <taxon>Arecoideae</taxon>
        <taxon>Cocoseae</taxon>
        <taxon>Attaleinae</taxon>
        <taxon>Cocos</taxon>
    </lineage>
</organism>
<evidence type="ECO:0000256" key="10">
    <source>
        <dbReference type="ARBA" id="ARBA00022840"/>
    </source>
</evidence>
<dbReference type="CDD" id="cd18791">
    <property type="entry name" value="SF2_C_RHA"/>
    <property type="match status" value="1"/>
</dbReference>
<dbReference type="Gene3D" id="3.20.20.70">
    <property type="entry name" value="Aldolase class I"/>
    <property type="match status" value="1"/>
</dbReference>
<comment type="cofactor">
    <cofactor evidence="1">
        <name>Na(+)</name>
        <dbReference type="ChEBI" id="CHEBI:29101"/>
    </cofactor>
</comment>
<dbReference type="InterPro" id="IPR027417">
    <property type="entry name" value="P-loop_NTPase"/>
</dbReference>
<evidence type="ECO:0000256" key="17">
    <source>
        <dbReference type="ARBA" id="ARBA00093664"/>
    </source>
</evidence>
<dbReference type="PANTHER" id="PTHR18934">
    <property type="entry name" value="ATP-DEPENDENT RNA HELICASE"/>
    <property type="match status" value="1"/>
</dbReference>
<dbReference type="Pfam" id="PF21010">
    <property type="entry name" value="HA2_C"/>
    <property type="match status" value="1"/>
</dbReference>
<evidence type="ECO:0000259" key="20">
    <source>
        <dbReference type="PROSITE" id="PS51194"/>
    </source>
</evidence>
<comment type="catalytic activity">
    <reaction evidence="15">
        <text>1-(5-phospho-beta-D-ribosyl)-5-[(5-phospho-beta-D-ribosylamino)methylideneamino]imidazole-4-carboxamide = 5-[(5-phospho-1-deoxy-D-ribulos-1-ylimino)methylamino]-1-(5-phospho-beta-D-ribosyl)imidazole-4-carboxamide</text>
        <dbReference type="Rhea" id="RHEA:15469"/>
        <dbReference type="ChEBI" id="CHEBI:58435"/>
        <dbReference type="ChEBI" id="CHEBI:58525"/>
        <dbReference type="EC" id="5.3.1.16"/>
    </reaction>
    <physiologicalReaction direction="left-to-right" evidence="15">
        <dbReference type="Rhea" id="RHEA:15470"/>
    </physiologicalReaction>
</comment>
<evidence type="ECO:0000256" key="3">
    <source>
        <dbReference type="ARBA" id="ARBA00009667"/>
    </source>
</evidence>
<keyword evidence="11" id="KW-0915">Sodium</keyword>
<comment type="catalytic activity">
    <reaction evidence="14">
        <text>ATP + H2O = ADP + phosphate + H(+)</text>
        <dbReference type="Rhea" id="RHEA:13065"/>
        <dbReference type="ChEBI" id="CHEBI:15377"/>
        <dbReference type="ChEBI" id="CHEBI:15378"/>
        <dbReference type="ChEBI" id="CHEBI:30616"/>
        <dbReference type="ChEBI" id="CHEBI:43474"/>
        <dbReference type="ChEBI" id="CHEBI:456216"/>
        <dbReference type="EC" id="3.6.4.13"/>
    </reaction>
</comment>
<dbReference type="InterPro" id="IPR011060">
    <property type="entry name" value="RibuloseP-bd_barrel"/>
</dbReference>
<sequence length="739" mass="82139">MGSRTLPNVRSPLSSPIPPASSPLRNHRWRVSPFPSSTRPSRCLRPIECAVRFRPCIDIHKGKVKQIVGSTLRDLTEELSLITNFESDKSPAEFASLYKQDGLTGGHVIMLGADAASQSAARQALRAYHGGLQVGGGINLENAMSYLEEGASHVIVTSYVFSDGKMNLERLKHLVHMIGKQRLILDLSCRKKDGKYAIVTDRWQKFSDVFLDEQTLEFLATYADEFLVHGVDVEGKRLGIDEELVALLGCHSPIPVTYAGGVTTIADLERIKTAGKERVDVTVGSALDIFGGDLAYKEFARSRSSIKQQNFDIANANKSVVSDKEDKTQSFSTLRACQGAKFTSLKLIIMSASLDARGFSEYFGGAKAVHIQGRQHPVDILYTYQPEPDYMDATLITIFQIHLEEGLGDILAFFTGQEEIEAVGRLVHEHIHQLPEGSQQLITVPIYSSLPSEQQMNAFKPDPYGFCKVILATNIAETSVTIPGIKYVIYPGLVKARSYNPVTGMELLIIIPTSKAQALQRSGRAGWEGPGKCFRLYPEREFGKLVDSAVPEIKWCILSNVVQQLKALGVDDIMGFDFMKKPSRMAIVKSLEQLLLLGALTDDYKLSDPIGRQMARLPLDPMYSKALILAGEFKCMEEMLIVVAMLSVGSIFFFPRKKMEEAKAARKRFSSPEGDHISLVNVYRASAECLEKSRAATSKEKTIEKALNKWCRENFINYRSLRHAQDVHSHQDYEVAISF</sequence>
<evidence type="ECO:0000256" key="19">
    <source>
        <dbReference type="SAM" id="MobiDB-lite"/>
    </source>
</evidence>
<dbReference type="SMART" id="SM00490">
    <property type="entry name" value="HELICc"/>
    <property type="match status" value="1"/>
</dbReference>
<keyword evidence="9" id="KW-0347">Helicase</keyword>
<dbReference type="EC" id="3.6.4.13" evidence="5"/>
<evidence type="ECO:0000256" key="4">
    <source>
        <dbReference type="ARBA" id="ARBA00012550"/>
    </source>
</evidence>
<comment type="pathway">
    <text evidence="2">Amino-acid biosynthesis; L-histidine biosynthesis; L-histidine from 5-phospho-alpha-D-ribose 1-diphosphate: step 4/9.</text>
</comment>
<dbReference type="GO" id="GO:0003724">
    <property type="term" value="F:RNA helicase activity"/>
    <property type="evidence" value="ECO:0007669"/>
    <property type="project" value="UniProtKB-EC"/>
</dbReference>
<keyword evidence="13 21" id="KW-0413">Isomerase</keyword>
<dbReference type="GO" id="GO:0016787">
    <property type="term" value="F:hydrolase activity"/>
    <property type="evidence" value="ECO:0007669"/>
    <property type="project" value="UniProtKB-KW"/>
</dbReference>
<keyword evidence="12 18" id="KW-0368">Histidine biosynthesis</keyword>
<comment type="caution">
    <text evidence="21">The sequence shown here is derived from an EMBL/GenBank/DDBJ whole genome shotgun (WGS) entry which is preliminary data.</text>
</comment>
<name>A0A8K0HW88_COCNU</name>
<evidence type="ECO:0000256" key="12">
    <source>
        <dbReference type="ARBA" id="ARBA00023102"/>
    </source>
</evidence>
<dbReference type="Pfam" id="PF04408">
    <property type="entry name" value="WHD_HA2"/>
    <property type="match status" value="1"/>
</dbReference>
<dbReference type="Gene3D" id="3.40.50.300">
    <property type="entry name" value="P-loop containing nucleotide triphosphate hydrolases"/>
    <property type="match status" value="2"/>
</dbReference>
<proteinExistence type="inferred from homology"/>
<dbReference type="InterPro" id="IPR006062">
    <property type="entry name" value="His_biosynth"/>
</dbReference>
<keyword evidence="7" id="KW-0547">Nucleotide-binding</keyword>
<reference evidence="21" key="1">
    <citation type="journal article" date="2017" name="Gigascience">
        <title>The genome draft of coconut (Cocos nucifera).</title>
        <authorList>
            <person name="Xiao Y."/>
            <person name="Xu P."/>
            <person name="Fan H."/>
            <person name="Baudouin L."/>
            <person name="Xia W."/>
            <person name="Bocs S."/>
            <person name="Xu J."/>
            <person name="Li Q."/>
            <person name="Guo A."/>
            <person name="Zhou L."/>
            <person name="Li J."/>
            <person name="Wu Y."/>
            <person name="Ma Z."/>
            <person name="Armero A."/>
            <person name="Issali A.E."/>
            <person name="Liu N."/>
            <person name="Peng M."/>
            <person name="Yang Y."/>
        </authorList>
    </citation>
    <scope>NUCLEOTIDE SEQUENCE</scope>
    <source>
        <tissue evidence="21">Spear leaf of Hainan Tall coconut</tissue>
    </source>
</reference>
<dbReference type="InterPro" id="IPR013785">
    <property type="entry name" value="Aldolase_TIM"/>
</dbReference>
<feature type="domain" description="Helicase C-terminal" evidence="20">
    <location>
        <begin position="395"/>
        <end position="569"/>
    </location>
</feature>
<dbReference type="InterPro" id="IPR048333">
    <property type="entry name" value="HA2_WH"/>
</dbReference>
<dbReference type="PROSITE" id="PS51194">
    <property type="entry name" value="HELICASE_CTER"/>
    <property type="match status" value="1"/>
</dbReference>
<feature type="region of interest" description="Disordered" evidence="19">
    <location>
        <begin position="1"/>
        <end position="40"/>
    </location>
</feature>
<dbReference type="GO" id="GO:0045943">
    <property type="term" value="P:positive regulation of transcription by RNA polymerase I"/>
    <property type="evidence" value="ECO:0007669"/>
    <property type="project" value="TreeGrafter"/>
</dbReference>
<reference evidence="21" key="2">
    <citation type="submission" date="2019-07" db="EMBL/GenBank/DDBJ databases">
        <authorList>
            <person name="Yang Y."/>
            <person name="Bocs S."/>
            <person name="Baudouin L."/>
        </authorList>
    </citation>
    <scope>NUCLEOTIDE SEQUENCE</scope>
    <source>
        <tissue evidence="21">Spear leaf of Hainan Tall coconut</tissue>
    </source>
</reference>
<dbReference type="GO" id="GO:0005524">
    <property type="term" value="F:ATP binding"/>
    <property type="evidence" value="ECO:0007669"/>
    <property type="project" value="UniProtKB-KW"/>
</dbReference>
<dbReference type="SUPFAM" id="SSF51366">
    <property type="entry name" value="Ribulose-phoshate binding barrel"/>
    <property type="match status" value="1"/>
</dbReference>
<dbReference type="InterPro" id="IPR007502">
    <property type="entry name" value="Helicase-assoc_dom"/>
</dbReference>
<dbReference type="GO" id="GO:0005730">
    <property type="term" value="C:nucleolus"/>
    <property type="evidence" value="ECO:0007669"/>
    <property type="project" value="TreeGrafter"/>
</dbReference>
<dbReference type="GO" id="GO:0000105">
    <property type="term" value="P:L-histidine biosynthetic process"/>
    <property type="evidence" value="ECO:0007669"/>
    <property type="project" value="UniProtKB-UniPathway"/>
</dbReference>
<evidence type="ECO:0000256" key="14">
    <source>
        <dbReference type="ARBA" id="ARBA00047984"/>
    </source>
</evidence>
<dbReference type="SUPFAM" id="SSF52540">
    <property type="entry name" value="P-loop containing nucleoside triphosphate hydrolases"/>
    <property type="match status" value="1"/>
</dbReference>
<dbReference type="Proteomes" id="UP000797356">
    <property type="component" value="Chromosome 1"/>
</dbReference>
<dbReference type="EC" id="5.3.1.16" evidence="4"/>
<evidence type="ECO:0000256" key="13">
    <source>
        <dbReference type="ARBA" id="ARBA00023235"/>
    </source>
</evidence>
<evidence type="ECO:0000256" key="8">
    <source>
        <dbReference type="ARBA" id="ARBA00022801"/>
    </source>
</evidence>
<gene>
    <name evidence="21" type="ORF">COCNU_01G017310</name>
</gene>
<dbReference type="OrthoDB" id="10253254at2759"/>
<keyword evidence="22" id="KW-1185">Reference proteome</keyword>